<evidence type="ECO:0000313" key="3">
    <source>
        <dbReference type="Proteomes" id="UP001205609"/>
    </source>
</evidence>
<dbReference type="Pfam" id="PF07878">
    <property type="entry name" value="RHH_5"/>
    <property type="match status" value="1"/>
</dbReference>
<dbReference type="SUPFAM" id="SSF47598">
    <property type="entry name" value="Ribbon-helix-helix"/>
    <property type="match status" value="1"/>
</dbReference>
<organism evidence="2 3">
    <name type="scientific">Staphylococcus americanisciuri</name>
    <dbReference type="NCBI Taxonomy" id="2973940"/>
    <lineage>
        <taxon>Bacteria</taxon>
        <taxon>Bacillati</taxon>
        <taxon>Bacillota</taxon>
        <taxon>Bacilli</taxon>
        <taxon>Bacillales</taxon>
        <taxon>Staphylococcaceae</taxon>
        <taxon>Staphylococcus</taxon>
    </lineage>
</organism>
<name>A0ABT2F471_9STAP</name>
<gene>
    <name evidence="2" type="ORF">NXS11_09895</name>
</gene>
<evidence type="ECO:0000259" key="1">
    <source>
        <dbReference type="Pfam" id="PF07878"/>
    </source>
</evidence>
<dbReference type="Proteomes" id="UP001205609">
    <property type="component" value="Unassembled WGS sequence"/>
</dbReference>
<accession>A0ABT2F471</accession>
<sequence length="49" mass="5877">MIKKENTRISVTISKENRDKLKYIAQNENRSMSNMVEYLITSYIDKKHN</sequence>
<proteinExistence type="predicted"/>
<evidence type="ECO:0000313" key="2">
    <source>
        <dbReference type="EMBL" id="MCS4487175.1"/>
    </source>
</evidence>
<dbReference type="InterPro" id="IPR013321">
    <property type="entry name" value="Arc_rbn_hlx_hlx"/>
</dbReference>
<dbReference type="RefSeq" id="WP_259200840.1">
    <property type="nucleotide sequence ID" value="NZ_JANUXY010000012.1"/>
</dbReference>
<comment type="caution">
    <text evidence="2">The sequence shown here is derived from an EMBL/GenBank/DDBJ whole genome shotgun (WGS) entry which is preliminary data.</text>
</comment>
<reference evidence="2 3" key="1">
    <citation type="journal article" date="2023" name="Int. J. Syst. Evol. Microbiol.">
        <title>Streptococcus sciuri sp. nov., Staphylococcus marylandisciuri sp. nov. and Staphylococcus americanisciuri sp. nov., isolated from faeces of eastern grey squirrel (Sciurus carolinensis).</title>
        <authorList>
            <person name="Volokhov D.V."/>
            <person name="Zagorodnyaya T.A."/>
            <person name="Furtak V.A."/>
            <person name="Nattanmai G."/>
            <person name="Randall L."/>
            <person name="Jose S."/>
            <person name="Gao Y."/>
            <person name="Eisenberg T."/>
            <person name="Delmonte P."/>
            <person name="Blom J."/>
            <person name="Mitchell K.K."/>
        </authorList>
    </citation>
    <scope>NUCLEOTIDE SEQUENCE [LARGE SCALE GENOMIC DNA]</scope>
    <source>
        <strain evidence="2 3">GRT3</strain>
    </source>
</reference>
<protein>
    <recommendedName>
        <fullName evidence="1">CopG-like ribbon-helix-helix domain-containing protein</fullName>
    </recommendedName>
</protein>
<keyword evidence="3" id="KW-1185">Reference proteome</keyword>
<dbReference type="Gene3D" id="1.10.1220.10">
    <property type="entry name" value="Met repressor-like"/>
    <property type="match status" value="1"/>
</dbReference>
<dbReference type="InterPro" id="IPR012869">
    <property type="entry name" value="RHH_5"/>
</dbReference>
<dbReference type="InterPro" id="IPR010985">
    <property type="entry name" value="Ribbon_hlx_hlx"/>
</dbReference>
<feature type="domain" description="CopG-like ribbon-helix-helix" evidence="1">
    <location>
        <begin position="7"/>
        <end position="46"/>
    </location>
</feature>
<dbReference type="EMBL" id="JANUXY010000012">
    <property type="protein sequence ID" value="MCS4487175.1"/>
    <property type="molecule type" value="Genomic_DNA"/>
</dbReference>